<dbReference type="NCBIfam" id="TIGR00103">
    <property type="entry name" value="DNA_YbaB_EbfC"/>
    <property type="match status" value="1"/>
</dbReference>
<proteinExistence type="inferred from homology"/>
<protein>
    <recommendedName>
        <fullName evidence="2">Nucleoid-associated protein FC23_GL001044</fullName>
    </recommendedName>
</protein>
<dbReference type="OrthoDB" id="9795263at2"/>
<dbReference type="InterPro" id="IPR036894">
    <property type="entry name" value="YbaB-like_sf"/>
</dbReference>
<dbReference type="RefSeq" id="WP_027825779.1">
    <property type="nucleotide sequence ID" value="NZ_AZFB01000005.1"/>
</dbReference>
<evidence type="ECO:0000313" key="4">
    <source>
        <dbReference type="Proteomes" id="UP000051931"/>
    </source>
</evidence>
<dbReference type="AlphaFoldDB" id="A0A0R1S2A0"/>
<evidence type="ECO:0000256" key="1">
    <source>
        <dbReference type="ARBA" id="ARBA00023125"/>
    </source>
</evidence>
<keyword evidence="1 2" id="KW-0238">DNA-binding</keyword>
<comment type="subcellular location">
    <subcellularLocation>
        <location evidence="2">Cytoplasm</location>
        <location evidence="2">Nucleoid</location>
    </subcellularLocation>
</comment>
<comment type="function">
    <text evidence="2">Binds to DNA and alters its conformation. May be involved in regulation of gene expression, nucleoid organization and DNA protection.</text>
</comment>
<dbReference type="PATRIC" id="fig|1122152.4.peg.1074"/>
<evidence type="ECO:0000256" key="2">
    <source>
        <dbReference type="HAMAP-Rule" id="MF_00274"/>
    </source>
</evidence>
<dbReference type="SUPFAM" id="SSF82607">
    <property type="entry name" value="YbaB-like"/>
    <property type="match status" value="1"/>
</dbReference>
<gene>
    <name evidence="3" type="ORF">FC23_GL001044</name>
</gene>
<dbReference type="Gene3D" id="3.30.1310.10">
    <property type="entry name" value="Nucleoid-associated protein YbaB-like domain"/>
    <property type="match status" value="1"/>
</dbReference>
<dbReference type="InterPro" id="IPR004401">
    <property type="entry name" value="YbaB/EbfC"/>
</dbReference>
<dbReference type="GO" id="GO:0043590">
    <property type="term" value="C:bacterial nucleoid"/>
    <property type="evidence" value="ECO:0007669"/>
    <property type="project" value="UniProtKB-UniRule"/>
</dbReference>
<dbReference type="GO" id="GO:0003677">
    <property type="term" value="F:DNA binding"/>
    <property type="evidence" value="ECO:0007669"/>
    <property type="project" value="UniProtKB-UniRule"/>
</dbReference>
<organism evidence="3 4">
    <name type="scientific">Lactobacillus psittaci DSM 15354</name>
    <dbReference type="NCBI Taxonomy" id="1122152"/>
    <lineage>
        <taxon>Bacteria</taxon>
        <taxon>Bacillati</taxon>
        <taxon>Bacillota</taxon>
        <taxon>Bacilli</taxon>
        <taxon>Lactobacillales</taxon>
        <taxon>Lactobacillaceae</taxon>
        <taxon>Lactobacillus</taxon>
    </lineage>
</organism>
<dbReference type="GO" id="GO:0005829">
    <property type="term" value="C:cytosol"/>
    <property type="evidence" value="ECO:0007669"/>
    <property type="project" value="TreeGrafter"/>
</dbReference>
<dbReference type="PANTHER" id="PTHR33449:SF1">
    <property type="entry name" value="NUCLEOID-ASSOCIATED PROTEIN YBAB"/>
    <property type="match status" value="1"/>
</dbReference>
<dbReference type="HAMAP" id="MF_00274">
    <property type="entry name" value="DNA_YbaB_EbfC"/>
    <property type="match status" value="1"/>
</dbReference>
<accession>A0A0R1S2A0</accession>
<reference evidence="3 4" key="1">
    <citation type="journal article" date="2015" name="Genome Announc.">
        <title>Expanding the biotechnology potential of lactobacilli through comparative genomics of 213 strains and associated genera.</title>
        <authorList>
            <person name="Sun Z."/>
            <person name="Harris H.M."/>
            <person name="McCann A."/>
            <person name="Guo C."/>
            <person name="Argimon S."/>
            <person name="Zhang W."/>
            <person name="Yang X."/>
            <person name="Jeffery I.B."/>
            <person name="Cooney J.C."/>
            <person name="Kagawa T.F."/>
            <person name="Liu W."/>
            <person name="Song Y."/>
            <person name="Salvetti E."/>
            <person name="Wrobel A."/>
            <person name="Rasinkangas P."/>
            <person name="Parkhill J."/>
            <person name="Rea M.C."/>
            <person name="O'Sullivan O."/>
            <person name="Ritari J."/>
            <person name="Douillard F.P."/>
            <person name="Paul Ross R."/>
            <person name="Yang R."/>
            <person name="Briner A.E."/>
            <person name="Felis G.E."/>
            <person name="de Vos W.M."/>
            <person name="Barrangou R."/>
            <person name="Klaenhammer T.R."/>
            <person name="Caufield P.W."/>
            <person name="Cui Y."/>
            <person name="Zhang H."/>
            <person name="O'Toole P.W."/>
        </authorList>
    </citation>
    <scope>NUCLEOTIDE SEQUENCE [LARGE SCALE GENOMIC DNA]</scope>
    <source>
        <strain evidence="3 4">DSM 15354</strain>
    </source>
</reference>
<dbReference type="PANTHER" id="PTHR33449">
    <property type="entry name" value="NUCLEOID-ASSOCIATED PROTEIN YBAB"/>
    <property type="match status" value="1"/>
</dbReference>
<dbReference type="eggNOG" id="COG0718">
    <property type="taxonomic scope" value="Bacteria"/>
</dbReference>
<dbReference type="Pfam" id="PF02575">
    <property type="entry name" value="YbaB_DNA_bd"/>
    <property type="match status" value="1"/>
</dbReference>
<dbReference type="Proteomes" id="UP000051931">
    <property type="component" value="Unassembled WGS sequence"/>
</dbReference>
<dbReference type="EMBL" id="AZFB01000005">
    <property type="protein sequence ID" value="KRL63105.1"/>
    <property type="molecule type" value="Genomic_DNA"/>
</dbReference>
<comment type="subunit">
    <text evidence="2">Homodimer.</text>
</comment>
<comment type="similarity">
    <text evidence="2">Belongs to the YbaB/EbfC family.</text>
</comment>
<dbReference type="PIRSF" id="PIRSF004555">
    <property type="entry name" value="UCP004555"/>
    <property type="match status" value="1"/>
</dbReference>
<keyword evidence="2" id="KW-0963">Cytoplasm</keyword>
<sequence length="109" mass="11905">MGKRPSFGGMGGMNMQQMMKQAKKLQAQMQEEQANITAQDFVGKSADDIVIATFSGDRKLKDIQIKPEAIDPDDPDMLQDLIIDAVNKALAEIDQATQAGLGKYTKGLF</sequence>
<name>A0A0R1S2A0_9LACO</name>
<comment type="caution">
    <text evidence="3">The sequence shown here is derived from an EMBL/GenBank/DDBJ whole genome shotgun (WGS) entry which is preliminary data.</text>
</comment>
<keyword evidence="4" id="KW-1185">Reference proteome</keyword>
<dbReference type="STRING" id="1122152.GCA_000425905_00810"/>
<evidence type="ECO:0000313" key="3">
    <source>
        <dbReference type="EMBL" id="KRL63105.1"/>
    </source>
</evidence>